<keyword evidence="2" id="KW-1185">Reference proteome</keyword>
<proteinExistence type="predicted"/>
<comment type="caution">
    <text evidence="1">The sequence shown here is derived from an EMBL/GenBank/DDBJ whole genome shotgun (WGS) entry which is preliminary data.</text>
</comment>
<reference evidence="1 2" key="1">
    <citation type="submission" date="2023-07" db="EMBL/GenBank/DDBJ databases">
        <title>Sorghum-associated microbial communities from plants grown in Nebraska, USA.</title>
        <authorList>
            <person name="Schachtman D."/>
        </authorList>
    </citation>
    <scope>NUCLEOTIDE SEQUENCE [LARGE SCALE GENOMIC DNA]</scope>
    <source>
        <strain evidence="1 2">BE187</strain>
    </source>
</reference>
<protein>
    <submittedName>
        <fullName evidence="1">DNA-binding MarR family transcriptional regulator</fullName>
    </submittedName>
</protein>
<dbReference type="Gene3D" id="1.10.10.10">
    <property type="entry name" value="Winged helix-like DNA-binding domain superfamily/Winged helix DNA-binding domain"/>
    <property type="match status" value="1"/>
</dbReference>
<evidence type="ECO:0000313" key="1">
    <source>
        <dbReference type="EMBL" id="MDR7097845.1"/>
    </source>
</evidence>
<organism evidence="1 2">
    <name type="scientific">Agrilutibacter niabensis</name>
    <dbReference type="NCBI Taxonomy" id="380628"/>
    <lineage>
        <taxon>Bacteria</taxon>
        <taxon>Pseudomonadati</taxon>
        <taxon>Pseudomonadota</taxon>
        <taxon>Gammaproteobacteria</taxon>
        <taxon>Lysobacterales</taxon>
        <taxon>Lysobacteraceae</taxon>
        <taxon>Agrilutibacter</taxon>
    </lineage>
</organism>
<name>A0ABU1VKH5_9GAMM</name>
<dbReference type="GO" id="GO:0003677">
    <property type="term" value="F:DNA binding"/>
    <property type="evidence" value="ECO:0007669"/>
    <property type="project" value="UniProtKB-KW"/>
</dbReference>
<dbReference type="EMBL" id="JAVDVW010000001">
    <property type="protein sequence ID" value="MDR7097845.1"/>
    <property type="molecule type" value="Genomic_DNA"/>
</dbReference>
<dbReference type="SUPFAM" id="SSF46785">
    <property type="entry name" value="Winged helix' DNA-binding domain"/>
    <property type="match status" value="1"/>
</dbReference>
<accession>A0ABU1VKH5</accession>
<dbReference type="Proteomes" id="UP001267878">
    <property type="component" value="Unassembled WGS sequence"/>
</dbReference>
<gene>
    <name evidence="1" type="ORF">J2X04_000192</name>
</gene>
<keyword evidence="1" id="KW-0238">DNA-binding</keyword>
<dbReference type="InterPro" id="IPR036388">
    <property type="entry name" value="WH-like_DNA-bd_sf"/>
</dbReference>
<sequence length="133" mass="14462">MTRTRRISRVITSLYDQELRPYGLSSSQFSLLVLIAGMDGASRAEIGRANHQERSTSTRNLQLVLDQGWAEEIIPEKGRSRPILISKAGRDLLARAIPAWRAAQVKAKQLLGVDGASAIVQLSAGLPVEELAG</sequence>
<evidence type="ECO:0000313" key="2">
    <source>
        <dbReference type="Proteomes" id="UP001267878"/>
    </source>
</evidence>
<dbReference type="InterPro" id="IPR036390">
    <property type="entry name" value="WH_DNA-bd_sf"/>
</dbReference>